<comment type="caution">
    <text evidence="2">The sequence shown here is derived from an EMBL/GenBank/DDBJ whole genome shotgun (WGS) entry which is preliminary data.</text>
</comment>
<dbReference type="InterPro" id="IPR039619">
    <property type="entry name" value="MAKR2/5"/>
</dbReference>
<feature type="compositionally biased region" description="Basic residues" evidence="1">
    <location>
        <begin position="231"/>
        <end position="241"/>
    </location>
</feature>
<proteinExistence type="predicted"/>
<feature type="region of interest" description="Disordered" evidence="1">
    <location>
        <begin position="170"/>
        <end position="217"/>
    </location>
</feature>
<feature type="region of interest" description="Disordered" evidence="1">
    <location>
        <begin position="421"/>
        <end position="448"/>
    </location>
</feature>
<organism evidence="2 3">
    <name type="scientific">Mikania micrantha</name>
    <name type="common">bitter vine</name>
    <dbReference type="NCBI Taxonomy" id="192012"/>
    <lineage>
        <taxon>Eukaryota</taxon>
        <taxon>Viridiplantae</taxon>
        <taxon>Streptophyta</taxon>
        <taxon>Embryophyta</taxon>
        <taxon>Tracheophyta</taxon>
        <taxon>Spermatophyta</taxon>
        <taxon>Magnoliopsida</taxon>
        <taxon>eudicotyledons</taxon>
        <taxon>Gunneridae</taxon>
        <taxon>Pentapetalae</taxon>
        <taxon>asterids</taxon>
        <taxon>campanulids</taxon>
        <taxon>Asterales</taxon>
        <taxon>Asteraceae</taxon>
        <taxon>Asteroideae</taxon>
        <taxon>Heliantheae alliance</taxon>
        <taxon>Eupatorieae</taxon>
        <taxon>Mikania</taxon>
    </lineage>
</organism>
<feature type="compositionally biased region" description="Basic and acidic residues" evidence="1">
    <location>
        <begin position="242"/>
        <end position="259"/>
    </location>
</feature>
<feature type="compositionally biased region" description="Basic and acidic residues" evidence="1">
    <location>
        <begin position="69"/>
        <end position="83"/>
    </location>
</feature>
<feature type="compositionally biased region" description="Low complexity" evidence="1">
    <location>
        <begin position="336"/>
        <end position="347"/>
    </location>
</feature>
<keyword evidence="3" id="KW-1185">Reference proteome</keyword>
<feature type="region of interest" description="Disordered" evidence="1">
    <location>
        <begin position="303"/>
        <end position="347"/>
    </location>
</feature>
<gene>
    <name evidence="2" type="ORF">E3N88_24920</name>
</gene>
<reference evidence="2 3" key="1">
    <citation type="submission" date="2019-05" db="EMBL/GenBank/DDBJ databases">
        <title>Mikania micrantha, genome provides insights into the molecular mechanism of rapid growth.</title>
        <authorList>
            <person name="Liu B."/>
        </authorList>
    </citation>
    <scope>NUCLEOTIDE SEQUENCE [LARGE SCALE GENOMIC DNA]</scope>
    <source>
        <strain evidence="2">NLD-2019</strain>
        <tissue evidence="2">Leaf</tissue>
    </source>
</reference>
<evidence type="ECO:0000256" key="1">
    <source>
        <dbReference type="SAM" id="MobiDB-lite"/>
    </source>
</evidence>
<feature type="compositionally biased region" description="Acidic residues" evidence="1">
    <location>
        <begin position="84"/>
        <end position="94"/>
    </location>
</feature>
<feature type="region of interest" description="Disordered" evidence="1">
    <location>
        <begin position="231"/>
        <end position="261"/>
    </location>
</feature>
<dbReference type="EMBL" id="SZYD01000013">
    <property type="protein sequence ID" value="KAD4384752.1"/>
    <property type="molecule type" value="Genomic_DNA"/>
</dbReference>
<feature type="region of interest" description="Disordered" evidence="1">
    <location>
        <begin position="63"/>
        <end position="95"/>
    </location>
</feature>
<feature type="compositionally biased region" description="Low complexity" evidence="1">
    <location>
        <begin position="306"/>
        <end position="318"/>
    </location>
</feature>
<dbReference type="PANTHER" id="PTHR33929">
    <property type="entry name" value="MEMBRANE-ASSOCIATED KINASE REGULATOR 2-RELATED"/>
    <property type="match status" value="1"/>
</dbReference>
<name>A0A5N6N466_9ASTR</name>
<dbReference type="AlphaFoldDB" id="A0A5N6N466"/>
<accession>A0A5N6N466</accession>
<dbReference type="PANTHER" id="PTHR33929:SF1">
    <property type="entry name" value="MEMBRANE-ASSOCIATED KINASE REGULATOR 2-RELATED"/>
    <property type="match status" value="1"/>
</dbReference>
<evidence type="ECO:0008006" key="4">
    <source>
        <dbReference type="Google" id="ProtNLM"/>
    </source>
</evidence>
<feature type="compositionally biased region" description="Polar residues" evidence="1">
    <location>
        <begin position="172"/>
        <end position="187"/>
    </location>
</feature>
<sequence>MEAFSLLRYWRSNVGDVTTNADVRTSTATTIVTAVSTQTSETGDEENDRGSFFDLEFSLTTEGDEAGEEEHVKNGKTENGDDYGREDEEEDSDGSDVLKFTLLSGSSGDSTAAMNVSVSPSDELFFKGGLVPVEQTEEIDSKPLQSRVSLMKSATKFRIMMLKFKKLKSKSNGESSECTESNACKYSNSKEEQKYDEEEQKANPNVESEHYGNSPAMKYRAEDVPIVSLFKRHNSSKAPKKKQNEKESVSGSSVEKKSSTETMQRYLRKVKPLYVRVSKRYGEKLKFTGNLSSLSLNGVTKPGFVAPPSSSPAPATATEEQKQSTAENPKRENESTSEVSEPPLLSSSIKAFKQGNLPAGLRVVCKQLRKSRSAFTAVAASPPGAISSNRRDDSLLQQQDGIQSAILHCKRSFKASRDSDYSSNSACSTAMPDGKCENSSLSDAADGEETEELTKVVNGIRKMAMTYVAVASAEYHSPLGLATAREKGNQVKERIRALIPGLNLMGGEGLRIPISSRTFGGTRVSRLKIKESILAINRQDN</sequence>
<evidence type="ECO:0000313" key="3">
    <source>
        <dbReference type="Proteomes" id="UP000326396"/>
    </source>
</evidence>
<dbReference type="Proteomes" id="UP000326396">
    <property type="component" value="Linkage Group LG3"/>
</dbReference>
<dbReference type="GO" id="GO:0005886">
    <property type="term" value="C:plasma membrane"/>
    <property type="evidence" value="ECO:0007669"/>
    <property type="project" value="InterPro"/>
</dbReference>
<dbReference type="OrthoDB" id="689803at2759"/>
<protein>
    <recommendedName>
        <fullName evidence="4">Membrane-associated kinase regulator 2</fullName>
    </recommendedName>
</protein>
<evidence type="ECO:0000313" key="2">
    <source>
        <dbReference type="EMBL" id="KAD4384752.1"/>
    </source>
</evidence>